<gene>
    <name evidence="2" type="ORF">QYM36_009118</name>
</gene>
<comment type="caution">
    <text evidence="2">The sequence shown here is derived from an EMBL/GenBank/DDBJ whole genome shotgun (WGS) entry which is preliminary data.</text>
</comment>
<keyword evidence="3" id="KW-1185">Reference proteome</keyword>
<dbReference type="AlphaFoldDB" id="A0AA88L6K9"/>
<evidence type="ECO:0000256" key="1">
    <source>
        <dbReference type="SAM" id="SignalP"/>
    </source>
</evidence>
<dbReference type="Proteomes" id="UP001187531">
    <property type="component" value="Unassembled WGS sequence"/>
</dbReference>
<proteinExistence type="predicted"/>
<accession>A0AA88L6K9</accession>
<sequence length="130" mass="15217">MKVTIVLFCLFATLMTQELQDKGEARTEFPPEDIDDSDLTADSTKHHKMHHYKGYNQYTPTNYGLHSASYYSMPMQHVMPVYGPSVYSQRVYQPSYHNVHQRVYQPSYHNVHPIHAMKMYKKAMHKGIHG</sequence>
<feature type="chain" id="PRO_5041656827" evidence="1">
    <location>
        <begin position="17"/>
        <end position="130"/>
    </location>
</feature>
<organism evidence="2 3">
    <name type="scientific">Artemia franciscana</name>
    <name type="common">Brine shrimp</name>
    <name type="synonym">Artemia sanfranciscana</name>
    <dbReference type="NCBI Taxonomy" id="6661"/>
    <lineage>
        <taxon>Eukaryota</taxon>
        <taxon>Metazoa</taxon>
        <taxon>Ecdysozoa</taxon>
        <taxon>Arthropoda</taxon>
        <taxon>Crustacea</taxon>
        <taxon>Branchiopoda</taxon>
        <taxon>Anostraca</taxon>
        <taxon>Artemiidae</taxon>
        <taxon>Artemia</taxon>
    </lineage>
</organism>
<evidence type="ECO:0000313" key="3">
    <source>
        <dbReference type="Proteomes" id="UP001187531"/>
    </source>
</evidence>
<keyword evidence="1" id="KW-0732">Signal</keyword>
<protein>
    <submittedName>
        <fullName evidence="2">Uncharacterized protein</fullName>
    </submittedName>
</protein>
<name>A0AA88L6K9_ARTSF</name>
<feature type="signal peptide" evidence="1">
    <location>
        <begin position="1"/>
        <end position="16"/>
    </location>
</feature>
<dbReference type="EMBL" id="JAVRJZ010000013">
    <property type="protein sequence ID" value="KAK2714794.1"/>
    <property type="molecule type" value="Genomic_DNA"/>
</dbReference>
<reference evidence="2" key="1">
    <citation type="submission" date="2023-07" db="EMBL/GenBank/DDBJ databases">
        <title>Chromosome-level genome assembly of Artemia franciscana.</title>
        <authorList>
            <person name="Jo E."/>
        </authorList>
    </citation>
    <scope>NUCLEOTIDE SEQUENCE</scope>
    <source>
        <tissue evidence="2">Whole body</tissue>
    </source>
</reference>
<evidence type="ECO:0000313" key="2">
    <source>
        <dbReference type="EMBL" id="KAK2714794.1"/>
    </source>
</evidence>